<feature type="binding site" evidence="8">
    <location>
        <position position="194"/>
    </location>
    <ligand>
        <name>Zn(2+)</name>
        <dbReference type="ChEBI" id="CHEBI:29105"/>
        <label>2</label>
    </ligand>
</feature>
<dbReference type="Proteomes" id="UP000185990">
    <property type="component" value="Unassembled WGS sequence"/>
</dbReference>
<feature type="binding site" evidence="8">
    <location>
        <position position="194"/>
    </location>
    <ligand>
        <name>Zn(2+)</name>
        <dbReference type="ChEBI" id="CHEBI:29105"/>
        <label>1</label>
    </ligand>
</feature>
<evidence type="ECO:0000256" key="1">
    <source>
        <dbReference type="ARBA" id="ARBA00006272"/>
    </source>
</evidence>
<feature type="binding site" evidence="8">
    <location>
        <position position="75"/>
    </location>
    <ligand>
        <name>Zn(2+)</name>
        <dbReference type="ChEBI" id="CHEBI:29105"/>
        <label>1</label>
    </ligand>
</feature>
<name>A0A853ZM40_9PSED</name>
<evidence type="ECO:0000256" key="5">
    <source>
        <dbReference type="ARBA" id="ARBA00022801"/>
    </source>
</evidence>
<proteinExistence type="inferred from homology"/>
<dbReference type="GO" id="GO:0004177">
    <property type="term" value="F:aminopeptidase activity"/>
    <property type="evidence" value="ECO:0007669"/>
    <property type="project" value="UniProtKB-UniRule"/>
</dbReference>
<comment type="cofactor">
    <cofactor evidence="8">
        <name>a divalent metal cation</name>
        <dbReference type="ChEBI" id="CHEBI:60240"/>
    </cofactor>
    <text evidence="8">Binds 2 divalent metal cations per subunit.</text>
</comment>
<keyword evidence="2" id="KW-0031">Aminopeptidase</keyword>
<feature type="active site" description="Proton acceptor" evidence="7">
    <location>
        <position position="228"/>
    </location>
</feature>
<dbReference type="GO" id="GO:0006508">
    <property type="term" value="P:proteolysis"/>
    <property type="evidence" value="ECO:0007669"/>
    <property type="project" value="UniProtKB-KW"/>
</dbReference>
<dbReference type="PANTHER" id="PTHR32481">
    <property type="entry name" value="AMINOPEPTIDASE"/>
    <property type="match status" value="1"/>
</dbReference>
<evidence type="ECO:0000256" key="6">
    <source>
        <dbReference type="PIRNR" id="PIRNR001123"/>
    </source>
</evidence>
<evidence type="ECO:0000256" key="7">
    <source>
        <dbReference type="PIRSR" id="PIRSR001123-1"/>
    </source>
</evidence>
<feature type="binding site" evidence="8">
    <location>
        <position position="229"/>
    </location>
    <ligand>
        <name>Zn(2+)</name>
        <dbReference type="ChEBI" id="CHEBI:29105"/>
        <label>2</label>
    </ligand>
</feature>
<evidence type="ECO:0000256" key="2">
    <source>
        <dbReference type="ARBA" id="ARBA00022438"/>
    </source>
</evidence>
<keyword evidence="4 8" id="KW-0479">Metal-binding</keyword>
<dbReference type="InterPro" id="IPR023367">
    <property type="entry name" value="Peptidase_M42_dom2"/>
</dbReference>
<evidence type="ECO:0000256" key="3">
    <source>
        <dbReference type="ARBA" id="ARBA00022670"/>
    </source>
</evidence>
<dbReference type="Pfam" id="PF05343">
    <property type="entry name" value="Peptidase_M42"/>
    <property type="match status" value="1"/>
</dbReference>
<evidence type="ECO:0000313" key="9">
    <source>
        <dbReference type="EMBL" id="OKA19230.1"/>
    </source>
</evidence>
<dbReference type="Gene3D" id="3.40.630.10">
    <property type="entry name" value="Zn peptidases"/>
    <property type="match status" value="1"/>
</dbReference>
<gene>
    <name evidence="9" type="ORF">BOH74_18820</name>
</gene>
<protein>
    <submittedName>
        <fullName evidence="9">Peptidase M42</fullName>
    </submittedName>
</protein>
<comment type="similarity">
    <text evidence="1 6">Belongs to the peptidase M42 family.</text>
</comment>
<keyword evidence="3" id="KW-0645">Protease</keyword>
<keyword evidence="5" id="KW-0378">Hydrolase</keyword>
<comment type="caution">
    <text evidence="9">The sequence shown here is derived from an EMBL/GenBank/DDBJ whole genome shotgun (WGS) entry which is preliminary data.</text>
</comment>
<dbReference type="InterPro" id="IPR008007">
    <property type="entry name" value="Peptidase_M42"/>
</dbReference>
<dbReference type="Gene3D" id="2.40.30.40">
    <property type="entry name" value="Peptidase M42, domain 2"/>
    <property type="match status" value="1"/>
</dbReference>
<dbReference type="GO" id="GO:0046872">
    <property type="term" value="F:metal ion binding"/>
    <property type="evidence" value="ECO:0007669"/>
    <property type="project" value="UniProtKB-UniRule"/>
</dbReference>
<dbReference type="PANTHER" id="PTHR32481:SF0">
    <property type="entry name" value="AMINOPEPTIDASE YPDE-RELATED"/>
    <property type="match status" value="1"/>
</dbReference>
<dbReference type="AlphaFoldDB" id="A0A853ZM40"/>
<dbReference type="EMBL" id="MPJD01000033">
    <property type="protein sequence ID" value="OKA19230.1"/>
    <property type="molecule type" value="Genomic_DNA"/>
</dbReference>
<organism evidence="9 10">
    <name type="scientific">Pseudomonas versuta</name>
    <dbReference type="NCBI Taxonomy" id="1788301"/>
    <lineage>
        <taxon>Bacteria</taxon>
        <taxon>Pseudomonadati</taxon>
        <taxon>Pseudomonadota</taxon>
        <taxon>Gammaproteobacteria</taxon>
        <taxon>Pseudomonadales</taxon>
        <taxon>Pseudomonadaceae</taxon>
        <taxon>Pseudomonas</taxon>
    </lineage>
</organism>
<feature type="binding site" evidence="8">
    <location>
        <position position="251"/>
    </location>
    <ligand>
        <name>Zn(2+)</name>
        <dbReference type="ChEBI" id="CHEBI:29105"/>
        <label>1</label>
    </ligand>
</feature>
<dbReference type="SUPFAM" id="SSF53187">
    <property type="entry name" value="Zn-dependent exopeptidases"/>
    <property type="match status" value="1"/>
</dbReference>
<evidence type="ECO:0000313" key="10">
    <source>
        <dbReference type="Proteomes" id="UP000185990"/>
    </source>
</evidence>
<accession>A0A853ZM40</accession>
<evidence type="ECO:0000256" key="8">
    <source>
        <dbReference type="PIRSR" id="PIRSR001123-2"/>
    </source>
</evidence>
<sequence>MASDNASTPENELLTKLLLARGPGGQEDEVRAVCVEELRSRCDEQWVDPAGNVIGLIRGHQDETEPRRAIKVMVHMDEIAMVIKRIDQDGTLRVTALGGVNPVNFGMCPVDILGDLETIPGVLSFGSMHATTNAPQGADVLSGNVHWNDVHVITRCSVETLRAHGVRPGNRVALSRHWRKPFRVQDAIAAHFLDDRAPIVAALQAMSQVQKRREELRSDLYFVFTTLEEESNSGAMYAAASLPGDTTIALEVGPVMDEYATRLSVDPIINTGDQKGYYTRAVVTGLSEAAMRCGYDPQLALLVDFASDASAVMSSGTSARAGCLAIPTENTHGYELILEGAIHACAATLSEYLVSA</sequence>
<dbReference type="SUPFAM" id="SSF101821">
    <property type="entry name" value="Aminopeptidase/glucanase lid domain"/>
    <property type="match status" value="1"/>
</dbReference>
<reference evidence="9 10" key="1">
    <citation type="submission" date="2016-11" db="EMBL/GenBank/DDBJ databases">
        <title>Draft genome of Pseudomonas versuta A4R1.12.</title>
        <authorList>
            <person name="See-Too W.-S."/>
        </authorList>
    </citation>
    <scope>NUCLEOTIDE SEQUENCE [LARGE SCALE GENOMIC DNA]</scope>
    <source>
        <strain evidence="9 10">A4R1.12</strain>
    </source>
</reference>
<dbReference type="InterPro" id="IPR051464">
    <property type="entry name" value="Peptidase_M42_aminopept"/>
</dbReference>
<feature type="binding site" evidence="8">
    <location>
        <position position="332"/>
    </location>
    <ligand>
        <name>Zn(2+)</name>
        <dbReference type="ChEBI" id="CHEBI:29105"/>
        <label>2</label>
    </ligand>
</feature>
<evidence type="ECO:0000256" key="4">
    <source>
        <dbReference type="ARBA" id="ARBA00022723"/>
    </source>
</evidence>
<dbReference type="PIRSF" id="PIRSF001123">
    <property type="entry name" value="PepA_GA"/>
    <property type="match status" value="1"/>
</dbReference>